<comment type="caution">
    <text evidence="3">The sequence shown here is derived from an EMBL/GenBank/DDBJ whole genome shotgun (WGS) entry which is preliminary data.</text>
</comment>
<keyword evidence="2" id="KW-0732">Signal</keyword>
<evidence type="ECO:0000256" key="1">
    <source>
        <dbReference type="SAM" id="MobiDB-lite"/>
    </source>
</evidence>
<proteinExistence type="predicted"/>
<gene>
    <name evidence="3" type="ORF">Taro_039006</name>
</gene>
<reference evidence="3" key="1">
    <citation type="submission" date="2017-07" db="EMBL/GenBank/DDBJ databases">
        <title>Taro Niue Genome Assembly and Annotation.</title>
        <authorList>
            <person name="Atibalentja N."/>
            <person name="Keating K."/>
            <person name="Fields C.J."/>
        </authorList>
    </citation>
    <scope>NUCLEOTIDE SEQUENCE</scope>
    <source>
        <strain evidence="3">Niue_2</strain>
        <tissue evidence="3">Leaf</tissue>
    </source>
</reference>
<feature type="signal peptide" evidence="2">
    <location>
        <begin position="1"/>
        <end position="19"/>
    </location>
</feature>
<dbReference type="EMBL" id="NMUH01003560">
    <property type="protein sequence ID" value="MQM06184.1"/>
    <property type="molecule type" value="Genomic_DNA"/>
</dbReference>
<name>A0A843WQA0_COLES</name>
<protein>
    <submittedName>
        <fullName evidence="3">Uncharacterized protein</fullName>
    </submittedName>
</protein>
<evidence type="ECO:0000313" key="3">
    <source>
        <dbReference type="EMBL" id="MQM06184.1"/>
    </source>
</evidence>
<dbReference type="Proteomes" id="UP000652761">
    <property type="component" value="Unassembled WGS sequence"/>
</dbReference>
<organism evidence="3 4">
    <name type="scientific">Colocasia esculenta</name>
    <name type="common">Wild taro</name>
    <name type="synonym">Arum esculentum</name>
    <dbReference type="NCBI Taxonomy" id="4460"/>
    <lineage>
        <taxon>Eukaryota</taxon>
        <taxon>Viridiplantae</taxon>
        <taxon>Streptophyta</taxon>
        <taxon>Embryophyta</taxon>
        <taxon>Tracheophyta</taxon>
        <taxon>Spermatophyta</taxon>
        <taxon>Magnoliopsida</taxon>
        <taxon>Liliopsida</taxon>
        <taxon>Araceae</taxon>
        <taxon>Aroideae</taxon>
        <taxon>Colocasieae</taxon>
        <taxon>Colocasia</taxon>
    </lineage>
</organism>
<feature type="region of interest" description="Disordered" evidence="1">
    <location>
        <begin position="428"/>
        <end position="456"/>
    </location>
</feature>
<keyword evidence="4" id="KW-1185">Reference proteome</keyword>
<feature type="chain" id="PRO_5032670540" evidence="2">
    <location>
        <begin position="20"/>
        <end position="456"/>
    </location>
</feature>
<accession>A0A843WQA0</accession>
<evidence type="ECO:0000313" key="4">
    <source>
        <dbReference type="Proteomes" id="UP000652761"/>
    </source>
</evidence>
<sequence length="456" mass="47762">MVNCSCGTLKEMLFVLCTAAGPAPSAPFPCPPPPQEGWGWPPVTCVDGEGRVEVVKGKKSLETMTRLLSGGGGIVGVFRSFVQHGDRLRKHPNDSHRTFHCHLAESKVNLGLLPFKSSRVVQGGQLSRGDGGGSDGGRGRSDGALLGFDIQRAQHLHPIMQLLNNGDASTTAQPVLNEMPPQQPALVPEVDPPVSAHISTTDAKLTSSNGNFGGVTPAANSVRNDDPSTAVWSPSYQVDPVRATSPINPVVSTAPVQFVFETPVDVPEVSIFDVAPNATDAPDIHAVASLTSISATVAAFLVKDPSLAAAPVELVVVVAPLVSDLHKPELSPSGSPTGVEPSPSYVKAPPSIPHMSFADALVALAQPHSEATLDGTVICLLVQYKVRSLLDGEKANAIAPCVACAVDIHFVDPLAHRNENEPIVPIFEPPVRVKPHGGDATDPLLKTSNDENEGND</sequence>
<evidence type="ECO:0000256" key="2">
    <source>
        <dbReference type="SAM" id="SignalP"/>
    </source>
</evidence>
<feature type="region of interest" description="Disordered" evidence="1">
    <location>
        <begin position="123"/>
        <end position="142"/>
    </location>
</feature>
<dbReference type="AlphaFoldDB" id="A0A843WQA0"/>